<keyword evidence="3" id="KW-1185">Reference proteome</keyword>
<feature type="non-terminal residue" evidence="2">
    <location>
        <position position="133"/>
    </location>
</feature>
<gene>
    <name evidence="2" type="primary">pmpB</name>
    <name evidence="2" type="ORF">SPIL2461_LOCUS3294</name>
</gene>
<feature type="transmembrane region" description="Helical" evidence="1">
    <location>
        <begin position="112"/>
        <end position="132"/>
    </location>
</feature>
<feature type="non-terminal residue" evidence="2">
    <location>
        <position position="1"/>
    </location>
</feature>
<keyword evidence="1" id="KW-0812">Transmembrane</keyword>
<keyword evidence="1" id="KW-0472">Membrane</keyword>
<accession>A0A812KDX0</accession>
<feature type="transmembrane region" description="Helical" evidence="1">
    <location>
        <begin position="12"/>
        <end position="32"/>
    </location>
</feature>
<evidence type="ECO:0000313" key="3">
    <source>
        <dbReference type="Proteomes" id="UP000649617"/>
    </source>
</evidence>
<sequence>PFLPGGGSMPIAVAKVLGGLALCLAAALFTWLQMCRSTEDPPPSHVLFLTGKYKEPYRFFETERLLRKTAITFIGGLLPIAASPALQMGCLGVIVLISLTLYMFCQPYNNKAWNRTEISLLLMSAFLIVIVAT</sequence>
<keyword evidence="1" id="KW-1133">Transmembrane helix</keyword>
<comment type="caution">
    <text evidence="2">The sequence shown here is derived from an EMBL/GenBank/DDBJ whole genome shotgun (WGS) entry which is preliminary data.</text>
</comment>
<dbReference type="AlphaFoldDB" id="A0A812KDX0"/>
<dbReference type="Proteomes" id="UP000649617">
    <property type="component" value="Unassembled WGS sequence"/>
</dbReference>
<dbReference type="OrthoDB" id="416013at2759"/>
<evidence type="ECO:0000256" key="1">
    <source>
        <dbReference type="SAM" id="Phobius"/>
    </source>
</evidence>
<protein>
    <submittedName>
        <fullName evidence="2">PmpB protein</fullName>
    </submittedName>
</protein>
<evidence type="ECO:0000313" key="2">
    <source>
        <dbReference type="EMBL" id="CAE7227608.1"/>
    </source>
</evidence>
<proteinExistence type="predicted"/>
<feature type="transmembrane region" description="Helical" evidence="1">
    <location>
        <begin position="85"/>
        <end position="105"/>
    </location>
</feature>
<dbReference type="EMBL" id="CAJNIZ010003958">
    <property type="protein sequence ID" value="CAE7227608.1"/>
    <property type="molecule type" value="Genomic_DNA"/>
</dbReference>
<reference evidence="2" key="1">
    <citation type="submission" date="2021-02" db="EMBL/GenBank/DDBJ databases">
        <authorList>
            <person name="Dougan E. K."/>
            <person name="Rhodes N."/>
            <person name="Thang M."/>
            <person name="Chan C."/>
        </authorList>
    </citation>
    <scope>NUCLEOTIDE SEQUENCE</scope>
</reference>
<name>A0A812KDX0_SYMPI</name>
<organism evidence="2 3">
    <name type="scientific">Symbiodinium pilosum</name>
    <name type="common">Dinoflagellate</name>
    <dbReference type="NCBI Taxonomy" id="2952"/>
    <lineage>
        <taxon>Eukaryota</taxon>
        <taxon>Sar</taxon>
        <taxon>Alveolata</taxon>
        <taxon>Dinophyceae</taxon>
        <taxon>Suessiales</taxon>
        <taxon>Symbiodiniaceae</taxon>
        <taxon>Symbiodinium</taxon>
    </lineage>
</organism>